<feature type="region of interest" description="Disordered" evidence="1">
    <location>
        <begin position="1"/>
        <end position="70"/>
    </location>
</feature>
<dbReference type="OrthoDB" id="266020at2759"/>
<dbReference type="OMA" id="HNIASTK"/>
<organism evidence="3 4">
    <name type="scientific">Musa acuminata subsp. malaccensis</name>
    <name type="common">Wild banana</name>
    <name type="synonym">Musa malaccensis</name>
    <dbReference type="NCBI Taxonomy" id="214687"/>
    <lineage>
        <taxon>Eukaryota</taxon>
        <taxon>Viridiplantae</taxon>
        <taxon>Streptophyta</taxon>
        <taxon>Embryophyta</taxon>
        <taxon>Tracheophyta</taxon>
        <taxon>Spermatophyta</taxon>
        <taxon>Magnoliopsida</taxon>
        <taxon>Liliopsida</taxon>
        <taxon>Zingiberales</taxon>
        <taxon>Musaceae</taxon>
        <taxon>Musa</taxon>
    </lineage>
</organism>
<evidence type="ECO:0000313" key="3">
    <source>
        <dbReference type="EnsemblPlants" id="Ma08_p12480.1"/>
    </source>
</evidence>
<keyword evidence="4" id="KW-1185">Reference proteome</keyword>
<dbReference type="EnsemblPlants" id="Ma08_t12480.1">
    <property type="protein sequence ID" value="Ma08_p12480.1"/>
    <property type="gene ID" value="Ma08_g12480"/>
</dbReference>
<dbReference type="EMBL" id="HG996472">
    <property type="protein sequence ID" value="CAG1831344.1"/>
    <property type="molecule type" value="Genomic_DNA"/>
</dbReference>
<dbReference type="InterPro" id="IPR053234">
    <property type="entry name" value="RPM1_Interactor"/>
</dbReference>
<dbReference type="FunCoup" id="A0A804K5U9">
    <property type="interactions" value="630"/>
</dbReference>
<evidence type="ECO:0000256" key="1">
    <source>
        <dbReference type="SAM" id="MobiDB-lite"/>
    </source>
</evidence>
<dbReference type="PANTHER" id="PTHR33443:SF35">
    <property type="entry name" value="VQ DOMAIN-CONTAINING PROTEIN"/>
    <property type="match status" value="1"/>
</dbReference>
<dbReference type="Gramene" id="Ma08_t12480.1">
    <property type="protein sequence ID" value="Ma08_p12480.1"/>
    <property type="gene ID" value="Ma08_g12480"/>
</dbReference>
<accession>A0A804K5U9</accession>
<feature type="region of interest" description="Disordered" evidence="1">
    <location>
        <begin position="424"/>
        <end position="443"/>
    </location>
</feature>
<feature type="compositionally biased region" description="Polar residues" evidence="1">
    <location>
        <begin position="432"/>
        <end position="443"/>
    </location>
</feature>
<dbReference type="InParanoid" id="A0A804K5U9"/>
<evidence type="ECO:0000313" key="2">
    <source>
        <dbReference type="EMBL" id="CAG1831344.1"/>
    </source>
</evidence>
<reference evidence="2" key="1">
    <citation type="submission" date="2021-03" db="EMBL/GenBank/DDBJ databases">
        <authorList>
            <consortium name="Genoscope - CEA"/>
            <person name="William W."/>
        </authorList>
    </citation>
    <scope>NUCLEOTIDE SEQUENCE</scope>
    <source>
        <strain evidence="2">Doubled-haploid Pahang</strain>
    </source>
</reference>
<gene>
    <name evidence="2" type="ORF">GSMUA_345980.1</name>
</gene>
<reference evidence="3" key="2">
    <citation type="submission" date="2021-05" db="UniProtKB">
        <authorList>
            <consortium name="EnsemblPlants"/>
        </authorList>
    </citation>
    <scope>IDENTIFICATION</scope>
    <source>
        <strain evidence="3">subsp. malaccensis</strain>
    </source>
</reference>
<dbReference type="Proteomes" id="UP000012960">
    <property type="component" value="Unplaced"/>
</dbReference>
<evidence type="ECO:0000313" key="4">
    <source>
        <dbReference type="Proteomes" id="UP000012960"/>
    </source>
</evidence>
<feature type="region of interest" description="Disordered" evidence="1">
    <location>
        <begin position="326"/>
        <end position="362"/>
    </location>
</feature>
<sequence length="443" mass="48398">MAPDIVDISSDEDEFDGLSLPRANGRRQEESDDVVVVEEFSAPAVKRRKQNSGSFGPEKGGASDDDDDCLVLDSDPDKLVSVVDGKGSGGGDGGDDLLIVAEKGQLACRDYPHPRHLCGNFPFNSSPHEEYCDLCHCYVCDSPAPCYYWGNGNSSSNHCHSTDKEGRWKSMRQSFKQKNMVATQPQKVTYDSPFNIPPFRDPVPPFHHYPSPLLVPHSRPNLLRPCSATSIPNSNAINQRHQDQPTILSYTRRLGQQPTKSCSLKSNVQIESCVAGSLTTQLVYSRTRYKRVGTMRDGFASQTNRSHNIASTKNNIPSAVSENSTYATMTSWRPRSPRVGQQRSQDLLGTSPGSSADQMQATVSSQFSKPTNQSSVCPPLTAADVSQKSWQDLLASVASELGVAVCSDTDIINVQQPLMVPSLSLPHDKPFSETNASQDTQSD</sequence>
<proteinExistence type="predicted"/>
<dbReference type="AlphaFoldDB" id="A0A804K5U9"/>
<name>A0A804K5U9_MUSAM</name>
<protein>
    <submittedName>
        <fullName evidence="2">(wild Malaysian banana) hypothetical protein</fullName>
    </submittedName>
</protein>
<dbReference type="PANTHER" id="PTHR33443">
    <property type="entry name" value="ZGC:112980"/>
    <property type="match status" value="1"/>
</dbReference>